<reference evidence="1" key="2">
    <citation type="submission" date="2015-06" db="UniProtKB">
        <authorList>
            <consortium name="EnsemblMetazoa"/>
        </authorList>
    </citation>
    <scope>IDENTIFICATION</scope>
</reference>
<dbReference type="eggNOG" id="KOG3085">
    <property type="taxonomic scope" value="Eukaryota"/>
</dbReference>
<dbReference type="SUPFAM" id="SSF56784">
    <property type="entry name" value="HAD-like"/>
    <property type="match status" value="1"/>
</dbReference>
<dbReference type="InterPro" id="IPR044924">
    <property type="entry name" value="HAD-SF_hydro_IA_REG-2-like_cap"/>
</dbReference>
<evidence type="ECO:0000313" key="1">
    <source>
        <dbReference type="EnsemblMetazoa" id="tetur20g00270.1"/>
    </source>
</evidence>
<dbReference type="Gene3D" id="1.10.150.720">
    <property type="entry name" value="Haloacid dehalogenase-like hydrolase"/>
    <property type="match status" value="1"/>
</dbReference>
<dbReference type="GO" id="GO:0005634">
    <property type="term" value="C:nucleus"/>
    <property type="evidence" value="ECO:0007669"/>
    <property type="project" value="TreeGrafter"/>
</dbReference>
<dbReference type="Proteomes" id="UP000015104">
    <property type="component" value="Unassembled WGS sequence"/>
</dbReference>
<accession>T1KSN7</accession>
<dbReference type="HOGENOM" id="CLU_2226534_0_0_1"/>
<dbReference type="InterPro" id="IPR036412">
    <property type="entry name" value="HAD-like_sf"/>
</dbReference>
<dbReference type="PANTHER" id="PTHR46191">
    <property type="match status" value="1"/>
</dbReference>
<organism evidence="1 2">
    <name type="scientific">Tetranychus urticae</name>
    <name type="common">Two-spotted spider mite</name>
    <dbReference type="NCBI Taxonomy" id="32264"/>
    <lineage>
        <taxon>Eukaryota</taxon>
        <taxon>Metazoa</taxon>
        <taxon>Ecdysozoa</taxon>
        <taxon>Arthropoda</taxon>
        <taxon>Chelicerata</taxon>
        <taxon>Arachnida</taxon>
        <taxon>Acari</taxon>
        <taxon>Acariformes</taxon>
        <taxon>Trombidiformes</taxon>
        <taxon>Prostigmata</taxon>
        <taxon>Eleutherengona</taxon>
        <taxon>Raphignathae</taxon>
        <taxon>Tetranychoidea</taxon>
        <taxon>Tetranychidae</taxon>
        <taxon>Tetranychus</taxon>
    </lineage>
</organism>
<evidence type="ECO:0000313" key="2">
    <source>
        <dbReference type="Proteomes" id="UP000015104"/>
    </source>
</evidence>
<protein>
    <recommendedName>
        <fullName evidence="3">Haloacid dehalogenase-like hydrolase domain-containing protein 3</fullName>
    </recommendedName>
</protein>
<dbReference type="InterPro" id="IPR023214">
    <property type="entry name" value="HAD_sf"/>
</dbReference>
<dbReference type="EMBL" id="CAEY01000505">
    <property type="status" value="NOT_ANNOTATED_CDS"/>
    <property type="molecule type" value="Genomic_DNA"/>
</dbReference>
<keyword evidence="2" id="KW-1185">Reference proteome</keyword>
<name>T1KSN7_TETUR</name>
<dbReference type="Gene3D" id="3.40.50.1000">
    <property type="entry name" value="HAD superfamily/HAD-like"/>
    <property type="match status" value="1"/>
</dbReference>
<dbReference type="EnsemblMetazoa" id="tetur20g00270.1">
    <property type="protein sequence ID" value="tetur20g00270.1"/>
    <property type="gene ID" value="tetur20g00270"/>
</dbReference>
<sequence length="106" mass="12216">MQTIRLITFDVTNTLIKFKSSVGYEYCKIADLYGIKCNNENTVKAINSNFTILMKQLKKESPFYGVTEGINCNQWWHRLVVRTFSVSGIEMSPEMESKLKLTSTHL</sequence>
<reference evidence="2" key="1">
    <citation type="submission" date="2011-08" db="EMBL/GenBank/DDBJ databases">
        <authorList>
            <person name="Rombauts S."/>
        </authorList>
    </citation>
    <scope>NUCLEOTIDE SEQUENCE</scope>
    <source>
        <strain evidence="2">London</strain>
    </source>
</reference>
<dbReference type="InterPro" id="IPR051828">
    <property type="entry name" value="HAD-like_hydrolase_domain"/>
</dbReference>
<dbReference type="PANTHER" id="PTHR46191:SF2">
    <property type="entry name" value="HALOACID DEHALOGENASE-LIKE HYDROLASE DOMAIN-CONTAINING PROTEIN 3"/>
    <property type="match status" value="1"/>
</dbReference>
<dbReference type="AlphaFoldDB" id="T1KSN7"/>
<evidence type="ECO:0008006" key="3">
    <source>
        <dbReference type="Google" id="ProtNLM"/>
    </source>
</evidence>
<proteinExistence type="predicted"/>
<dbReference type="STRING" id="32264.T1KSN7"/>